<dbReference type="PATRIC" id="fig|1126833.4.peg.2403"/>
<protein>
    <recommendedName>
        <fullName evidence="6">Probable DNA-directed RNA polymerase subunit delta</fullName>
    </recommendedName>
    <alternativeName>
        <fullName evidence="6">RNAP delta factor</fullName>
    </alternativeName>
</protein>
<feature type="region of interest" description="Disordered" evidence="7">
    <location>
        <begin position="90"/>
        <end position="186"/>
    </location>
</feature>
<dbReference type="HOGENOM" id="CLU_116648_1_0_9"/>
<dbReference type="NCBIfam" id="TIGR04567">
    <property type="entry name" value="RNAP_delt_lowGC"/>
    <property type="match status" value="1"/>
</dbReference>
<keyword evidence="5 6" id="KW-0804">Transcription</keyword>
<dbReference type="GO" id="GO:0000428">
    <property type="term" value="C:DNA-directed RNA polymerase complex"/>
    <property type="evidence" value="ECO:0007669"/>
    <property type="project" value="UniProtKB-KW"/>
</dbReference>
<dbReference type="EMBL" id="CP011058">
    <property type="protein sequence ID" value="AJY74998.1"/>
    <property type="molecule type" value="Genomic_DNA"/>
</dbReference>
<dbReference type="PROSITE" id="PS51913">
    <property type="entry name" value="HTH_HARE"/>
    <property type="match status" value="1"/>
</dbReference>
<evidence type="ECO:0000256" key="7">
    <source>
        <dbReference type="SAM" id="MobiDB-lite"/>
    </source>
</evidence>
<comment type="subunit">
    <text evidence="6">RNAP is composed of a core of 2 alpha, a beta and a beta' subunits. The core is associated with a delta subunit and one of several sigma factors.</text>
</comment>
<reference evidence="10" key="2">
    <citation type="submission" date="2015-03" db="EMBL/GenBank/DDBJ databases">
        <title>Genome sequence of Paenibacillus beijingensis strain DSM 24997T.</title>
        <authorList>
            <person name="Kwak Y."/>
            <person name="Shin J.-H."/>
        </authorList>
    </citation>
    <scope>NUCLEOTIDE SEQUENCE [LARGE SCALE GENOMIC DNA]</scope>
    <source>
        <strain evidence="10">DSM 24997</strain>
    </source>
</reference>
<dbReference type="GO" id="GO:0003899">
    <property type="term" value="F:DNA-directed RNA polymerase activity"/>
    <property type="evidence" value="ECO:0007669"/>
    <property type="project" value="UniProtKB-UniRule"/>
</dbReference>
<dbReference type="Pfam" id="PF05066">
    <property type="entry name" value="HARE-HTH"/>
    <property type="match status" value="1"/>
</dbReference>
<comment type="function">
    <text evidence="6">Participates in both the initiation and recycling phases of transcription. In the presence of the delta subunit, RNAP displays an increased specificity of transcription, a decreased affinity for nucleic acids, and an increased efficiency of RNA synthesis because of enhanced recycling.</text>
</comment>
<dbReference type="AlphaFoldDB" id="A0A0D5NJ89"/>
<feature type="domain" description="HTH HARE-type" evidence="8">
    <location>
        <begin position="17"/>
        <end position="84"/>
    </location>
</feature>
<dbReference type="OrthoDB" id="401223at2"/>
<dbReference type="KEGG" id="pbj:VN24_10905"/>
<evidence type="ECO:0000259" key="8">
    <source>
        <dbReference type="PROSITE" id="PS51913"/>
    </source>
</evidence>
<dbReference type="Gene3D" id="1.10.10.1250">
    <property type="entry name" value="RNA polymerase, subunit delta, N-terminal domain"/>
    <property type="match status" value="1"/>
</dbReference>
<dbReference type="STRING" id="1126833.VN24_10905"/>
<dbReference type="InterPro" id="IPR029757">
    <property type="entry name" value="RpoE"/>
</dbReference>
<dbReference type="InterPro" id="IPR007759">
    <property type="entry name" value="Asxl_HARE-HTH"/>
</dbReference>
<feature type="compositionally biased region" description="Acidic residues" evidence="7">
    <location>
        <begin position="105"/>
        <end position="186"/>
    </location>
</feature>
<name>A0A0D5NJ89_9BACL</name>
<dbReference type="HAMAP" id="MF_00357">
    <property type="entry name" value="RNApol_bact_RpoE"/>
    <property type="match status" value="1"/>
</dbReference>
<organism evidence="9 10">
    <name type="scientific">Paenibacillus beijingensis</name>
    <dbReference type="NCBI Taxonomy" id="1126833"/>
    <lineage>
        <taxon>Bacteria</taxon>
        <taxon>Bacillati</taxon>
        <taxon>Bacillota</taxon>
        <taxon>Bacilli</taxon>
        <taxon>Bacillales</taxon>
        <taxon>Paenibacillaceae</taxon>
        <taxon>Paenibacillus</taxon>
    </lineage>
</organism>
<keyword evidence="2 6" id="KW-0240">DNA-directed RNA polymerase</keyword>
<evidence type="ECO:0000256" key="3">
    <source>
        <dbReference type="ARBA" id="ARBA00022679"/>
    </source>
</evidence>
<sequence length="186" mass="21596">MSSNLSQKFDSERLKEMPMVDLAFEVLKSANTPYYYRDLMKEIAKYRGLSEAEINDVIAQVYTEINIDGRFACVGSNMWGLKRWYPVERSEDPVANAKRPRIINDDDDDDDDSYVDEEEETYSADEEDFDAFDEDREFEEGDDDEGVDEVIDDEDLDDEEAAEDELHDDDEDTDDSDDDDDQDDLK</sequence>
<evidence type="ECO:0000256" key="5">
    <source>
        <dbReference type="ARBA" id="ARBA00023163"/>
    </source>
</evidence>
<keyword evidence="10" id="KW-1185">Reference proteome</keyword>
<evidence type="ECO:0000256" key="6">
    <source>
        <dbReference type="HAMAP-Rule" id="MF_00357"/>
    </source>
</evidence>
<keyword evidence="4 6" id="KW-0548">Nucleotidyltransferase</keyword>
<dbReference type="InterPro" id="IPR038087">
    <property type="entry name" value="RNAP_delta_N_dom_sf"/>
</dbReference>
<evidence type="ECO:0000313" key="9">
    <source>
        <dbReference type="EMBL" id="AJY74998.1"/>
    </source>
</evidence>
<dbReference type="Proteomes" id="UP000032633">
    <property type="component" value="Chromosome"/>
</dbReference>
<comment type="similarity">
    <text evidence="1 6">Belongs to the RpoE family.</text>
</comment>
<proteinExistence type="inferred from homology"/>
<dbReference type="GO" id="GO:0006351">
    <property type="term" value="P:DNA-templated transcription"/>
    <property type="evidence" value="ECO:0007669"/>
    <property type="project" value="InterPro"/>
</dbReference>
<reference evidence="9 10" key="1">
    <citation type="journal article" date="2015" name="J. Biotechnol.">
        <title>Complete genome sequence of Paenibacillus beijingensis 7188(T) (=DSM 24997(T)), a novel rhizobacterium from jujube garden soil.</title>
        <authorList>
            <person name="Kwak Y."/>
            <person name="Shin J.H."/>
        </authorList>
    </citation>
    <scope>NUCLEOTIDE SEQUENCE [LARGE SCALE GENOMIC DNA]</scope>
    <source>
        <strain evidence="9 10">DSM 24997</strain>
    </source>
</reference>
<accession>A0A0D5NJ89</accession>
<evidence type="ECO:0000256" key="2">
    <source>
        <dbReference type="ARBA" id="ARBA00022478"/>
    </source>
</evidence>
<evidence type="ECO:0000256" key="1">
    <source>
        <dbReference type="ARBA" id="ARBA00009828"/>
    </source>
</evidence>
<evidence type="ECO:0000313" key="10">
    <source>
        <dbReference type="Proteomes" id="UP000032633"/>
    </source>
</evidence>
<evidence type="ECO:0000256" key="4">
    <source>
        <dbReference type="ARBA" id="ARBA00022695"/>
    </source>
</evidence>
<keyword evidence="3 6" id="KW-0808">Transferase</keyword>
<gene>
    <name evidence="6" type="primary">rpoE</name>
    <name evidence="9" type="ORF">VN24_10905</name>
</gene>
<dbReference type="GO" id="GO:0006355">
    <property type="term" value="P:regulation of DNA-templated transcription"/>
    <property type="evidence" value="ECO:0007669"/>
    <property type="project" value="UniProtKB-UniRule"/>
</dbReference>
<dbReference type="RefSeq" id="WP_045670431.1">
    <property type="nucleotide sequence ID" value="NZ_CP011058.1"/>
</dbReference>